<gene>
    <name evidence="6" type="ORF">ACFQ2J_12200</name>
</gene>
<evidence type="ECO:0000313" key="7">
    <source>
        <dbReference type="Proteomes" id="UP001596990"/>
    </source>
</evidence>
<keyword evidence="2" id="KW-0805">Transcription regulation</keyword>
<evidence type="ECO:0000313" key="6">
    <source>
        <dbReference type="EMBL" id="MFD1019938.1"/>
    </source>
</evidence>
<dbReference type="Pfam" id="PF00126">
    <property type="entry name" value="HTH_1"/>
    <property type="match status" value="1"/>
</dbReference>
<dbReference type="InterPro" id="IPR000847">
    <property type="entry name" value="LysR_HTH_N"/>
</dbReference>
<dbReference type="InterPro" id="IPR005119">
    <property type="entry name" value="LysR_subst-bd"/>
</dbReference>
<dbReference type="RefSeq" id="WP_386060662.1">
    <property type="nucleotide sequence ID" value="NZ_JBHTKL010000005.1"/>
</dbReference>
<organism evidence="6 7">
    <name type="scientific">Thalassobacillus hwangdonensis</name>
    <dbReference type="NCBI Taxonomy" id="546108"/>
    <lineage>
        <taxon>Bacteria</taxon>
        <taxon>Bacillati</taxon>
        <taxon>Bacillota</taxon>
        <taxon>Bacilli</taxon>
        <taxon>Bacillales</taxon>
        <taxon>Bacillaceae</taxon>
        <taxon>Thalassobacillus</taxon>
    </lineage>
</organism>
<dbReference type="CDD" id="cd05466">
    <property type="entry name" value="PBP2_LTTR_substrate"/>
    <property type="match status" value="1"/>
</dbReference>
<keyword evidence="3" id="KW-0238">DNA-binding</keyword>
<dbReference type="Gene3D" id="3.40.190.290">
    <property type="match status" value="1"/>
</dbReference>
<reference evidence="7" key="1">
    <citation type="journal article" date="2019" name="Int. J. Syst. Evol. Microbiol.">
        <title>The Global Catalogue of Microorganisms (GCM) 10K type strain sequencing project: providing services to taxonomists for standard genome sequencing and annotation.</title>
        <authorList>
            <consortium name="The Broad Institute Genomics Platform"/>
            <consortium name="The Broad Institute Genome Sequencing Center for Infectious Disease"/>
            <person name="Wu L."/>
            <person name="Ma J."/>
        </authorList>
    </citation>
    <scope>NUCLEOTIDE SEQUENCE [LARGE SCALE GENOMIC DNA]</scope>
    <source>
        <strain evidence="7">CCUG 56607</strain>
    </source>
</reference>
<protein>
    <submittedName>
        <fullName evidence="6">LysR family transcriptional regulator</fullName>
    </submittedName>
</protein>
<dbReference type="Proteomes" id="UP001596990">
    <property type="component" value="Unassembled WGS sequence"/>
</dbReference>
<keyword evidence="4" id="KW-0804">Transcription</keyword>
<dbReference type="InterPro" id="IPR036390">
    <property type="entry name" value="WH_DNA-bd_sf"/>
</dbReference>
<evidence type="ECO:0000259" key="5">
    <source>
        <dbReference type="PROSITE" id="PS50931"/>
    </source>
</evidence>
<dbReference type="SUPFAM" id="SSF53850">
    <property type="entry name" value="Periplasmic binding protein-like II"/>
    <property type="match status" value="1"/>
</dbReference>
<dbReference type="EMBL" id="JBHTKL010000005">
    <property type="protein sequence ID" value="MFD1019938.1"/>
    <property type="molecule type" value="Genomic_DNA"/>
</dbReference>
<dbReference type="PANTHER" id="PTHR30126:SF78">
    <property type="entry name" value="HTH LYSR-TYPE DOMAIN-CONTAINING PROTEIN"/>
    <property type="match status" value="1"/>
</dbReference>
<evidence type="ECO:0000256" key="4">
    <source>
        <dbReference type="ARBA" id="ARBA00023163"/>
    </source>
</evidence>
<comment type="similarity">
    <text evidence="1">Belongs to the LysR transcriptional regulatory family.</text>
</comment>
<name>A0ABW3L437_9BACI</name>
<dbReference type="PANTHER" id="PTHR30126">
    <property type="entry name" value="HTH-TYPE TRANSCRIPTIONAL REGULATOR"/>
    <property type="match status" value="1"/>
</dbReference>
<sequence length="284" mass="32719">MKIDDYKLLVTLKQAGTIREASQRLYISQPAVSQRLKQLEESWGEKIFLRTYKSLILTPIGEKIIQFAEEVLQKENDLIQEISSISDEVRGSLSLGISSVVGQYLLPEVLRDYMEQYPKVKINLVTGLSSHIEETMSDYHLSIIRGKQPKQQPERHLFSDRLYLIAKKESMGKNVLIEFKSDHTFHSMVKEWFLEHHDFTPDQTIKVDQIEICKQMMTCGVGMAVLPELAIKDLDKNDFDITPLKLGGSTLTRDTWICLTKQAEELPQVRAFQQLLEKHIKKQG</sequence>
<feature type="domain" description="HTH lysR-type" evidence="5">
    <location>
        <begin position="1"/>
        <end position="58"/>
    </location>
</feature>
<keyword evidence="7" id="KW-1185">Reference proteome</keyword>
<dbReference type="Pfam" id="PF03466">
    <property type="entry name" value="LysR_substrate"/>
    <property type="match status" value="1"/>
</dbReference>
<proteinExistence type="inferred from homology"/>
<accession>A0ABW3L437</accession>
<dbReference type="PROSITE" id="PS50931">
    <property type="entry name" value="HTH_LYSR"/>
    <property type="match status" value="1"/>
</dbReference>
<dbReference type="PRINTS" id="PR00039">
    <property type="entry name" value="HTHLYSR"/>
</dbReference>
<evidence type="ECO:0000256" key="3">
    <source>
        <dbReference type="ARBA" id="ARBA00023125"/>
    </source>
</evidence>
<dbReference type="SUPFAM" id="SSF46785">
    <property type="entry name" value="Winged helix' DNA-binding domain"/>
    <property type="match status" value="1"/>
</dbReference>
<evidence type="ECO:0000256" key="2">
    <source>
        <dbReference type="ARBA" id="ARBA00023015"/>
    </source>
</evidence>
<dbReference type="Gene3D" id="1.10.10.10">
    <property type="entry name" value="Winged helix-like DNA-binding domain superfamily/Winged helix DNA-binding domain"/>
    <property type="match status" value="1"/>
</dbReference>
<comment type="caution">
    <text evidence="6">The sequence shown here is derived from an EMBL/GenBank/DDBJ whole genome shotgun (WGS) entry which is preliminary data.</text>
</comment>
<dbReference type="InterPro" id="IPR036388">
    <property type="entry name" value="WH-like_DNA-bd_sf"/>
</dbReference>
<evidence type="ECO:0000256" key="1">
    <source>
        <dbReference type="ARBA" id="ARBA00009437"/>
    </source>
</evidence>